<evidence type="ECO:0000256" key="2">
    <source>
        <dbReference type="ARBA" id="ARBA00006810"/>
    </source>
</evidence>
<keyword evidence="13" id="KW-0378">Hydrolase</keyword>
<evidence type="ECO:0000256" key="11">
    <source>
        <dbReference type="RuleBase" id="RU004450"/>
    </source>
</evidence>
<reference evidence="13" key="1">
    <citation type="journal article" date="2017" name="Sci. Rep.">
        <title>Keeping it complicated: Mitochondrial genome plasticity across diplonemids.</title>
        <authorList>
            <person name="Valach M."/>
            <person name="Moreira S."/>
            <person name="Hoffmann S."/>
            <person name="Stadler P.F."/>
            <person name="Burger G."/>
        </authorList>
    </citation>
    <scope>NUCLEOTIDE SEQUENCE</scope>
</reference>
<dbReference type="GO" id="GO:0045259">
    <property type="term" value="C:proton-transporting ATP synthase complex"/>
    <property type="evidence" value="ECO:0007669"/>
    <property type="project" value="UniProtKB-KW"/>
</dbReference>
<dbReference type="Pfam" id="PF00119">
    <property type="entry name" value="ATP-synt_A"/>
    <property type="match status" value="1"/>
</dbReference>
<evidence type="ECO:0000256" key="12">
    <source>
        <dbReference type="SAM" id="Phobius"/>
    </source>
</evidence>
<dbReference type="SUPFAM" id="SSF81336">
    <property type="entry name" value="F1F0 ATP synthase subunit A"/>
    <property type="match status" value="1"/>
</dbReference>
<dbReference type="AlphaFoldDB" id="A0A2D2AJU5"/>
<keyword evidence="5 12" id="KW-0812">Transmembrane</keyword>
<keyword evidence="6" id="KW-0375">Hydrogen ion transport</keyword>
<proteinExistence type="evidence at transcript level"/>
<dbReference type="GO" id="GO:0016787">
    <property type="term" value="F:hydrolase activity"/>
    <property type="evidence" value="ECO:0007669"/>
    <property type="project" value="UniProtKB-KW"/>
</dbReference>
<dbReference type="GO" id="GO:0015986">
    <property type="term" value="P:proton motive force-driven ATP synthesis"/>
    <property type="evidence" value="ECO:0007669"/>
    <property type="project" value="InterPro"/>
</dbReference>
<evidence type="ECO:0000256" key="5">
    <source>
        <dbReference type="ARBA" id="ARBA00022692"/>
    </source>
</evidence>
<dbReference type="InterPro" id="IPR000568">
    <property type="entry name" value="ATP_synth_F0_asu"/>
</dbReference>
<comment type="subcellular location">
    <subcellularLocation>
        <location evidence="1">Membrane</location>
        <topology evidence="1">Multi-pass membrane protein</topology>
    </subcellularLocation>
    <subcellularLocation>
        <location evidence="11">Mitochondrion inner membrane</location>
        <topology evidence="11">Multi-pass membrane protein</topology>
    </subcellularLocation>
</comment>
<feature type="transmembrane region" description="Helical" evidence="12">
    <location>
        <begin position="156"/>
        <end position="179"/>
    </location>
</feature>
<dbReference type="GO" id="GO:0005743">
    <property type="term" value="C:mitochondrial inner membrane"/>
    <property type="evidence" value="ECO:0007669"/>
    <property type="project" value="UniProtKB-SubCell"/>
</dbReference>
<dbReference type="EMBL" id="MF436965">
    <property type="protein sequence ID" value="ATQ37482.1"/>
    <property type="molecule type" value="mRNA"/>
</dbReference>
<gene>
    <name evidence="13" type="primary">atp6</name>
</gene>
<feature type="transmembrane region" description="Helical" evidence="12">
    <location>
        <begin position="56"/>
        <end position="76"/>
    </location>
</feature>
<dbReference type="Gene3D" id="1.20.120.220">
    <property type="entry name" value="ATP synthase, F0 complex, subunit A"/>
    <property type="match status" value="1"/>
</dbReference>
<evidence type="ECO:0000256" key="9">
    <source>
        <dbReference type="ARBA" id="ARBA00023136"/>
    </source>
</evidence>
<keyword evidence="7 12" id="KW-1133">Transmembrane helix</keyword>
<comment type="similarity">
    <text evidence="2">Belongs to the ATPase A chain family.</text>
</comment>
<accession>A0A2D2AJU5</accession>
<feature type="transmembrane region" description="Helical" evidence="12">
    <location>
        <begin position="88"/>
        <end position="105"/>
    </location>
</feature>
<feature type="transmembrane region" description="Helical" evidence="12">
    <location>
        <begin position="117"/>
        <end position="136"/>
    </location>
</feature>
<sequence>MYRGMLITIAMLCVLVIRASIHTMMVSRYSSSVYLSYVLSICMLIGCIADTDLITCYPIAILLWNATHALLVHVLYTVRRAAYTVSHLYLGSGLYAVLRSMLTYIEYVSTLFRSVSLSLRIVCNSIAGHILLAVLYNMHTSMMADTTSSTAESIVLLLLPLLALKCSTSLIQGVVYCRLLDVYYSDTL</sequence>
<feature type="transmembrane region" description="Helical" evidence="12">
    <location>
        <begin position="29"/>
        <end position="49"/>
    </location>
</feature>
<keyword evidence="8" id="KW-0406">Ion transport</keyword>
<name>A0A2D2AJU5_9EUGL</name>
<geneLocation type="mitochondrion" evidence="13"/>
<protein>
    <recommendedName>
        <fullName evidence="11">ATP synthase subunit a</fullName>
    </recommendedName>
</protein>
<evidence type="ECO:0000256" key="8">
    <source>
        <dbReference type="ARBA" id="ARBA00023065"/>
    </source>
</evidence>
<dbReference type="PRINTS" id="PR00123">
    <property type="entry name" value="ATPASEA"/>
</dbReference>
<keyword evidence="10" id="KW-0066">ATP synthesis</keyword>
<evidence type="ECO:0000256" key="4">
    <source>
        <dbReference type="ARBA" id="ARBA00022547"/>
    </source>
</evidence>
<organism evidence="13">
    <name type="scientific">Rhynchopus euleeides</name>
    <dbReference type="NCBI Taxonomy" id="630703"/>
    <lineage>
        <taxon>Eukaryota</taxon>
        <taxon>Discoba</taxon>
        <taxon>Euglenozoa</taxon>
        <taxon>Diplonemea</taxon>
        <taxon>Diplonemidae</taxon>
        <taxon>Rhynchopus</taxon>
    </lineage>
</organism>
<keyword evidence="3" id="KW-0813">Transport</keyword>
<keyword evidence="9 12" id="KW-0472">Membrane</keyword>
<evidence type="ECO:0000256" key="10">
    <source>
        <dbReference type="ARBA" id="ARBA00023310"/>
    </source>
</evidence>
<keyword evidence="13" id="KW-0496">Mitochondrion</keyword>
<evidence type="ECO:0000256" key="7">
    <source>
        <dbReference type="ARBA" id="ARBA00022989"/>
    </source>
</evidence>
<dbReference type="InterPro" id="IPR035908">
    <property type="entry name" value="F0_ATP_A_sf"/>
</dbReference>
<evidence type="ECO:0000313" key="13">
    <source>
        <dbReference type="EMBL" id="ATQ37482.1"/>
    </source>
</evidence>
<dbReference type="GO" id="GO:0015078">
    <property type="term" value="F:proton transmembrane transporter activity"/>
    <property type="evidence" value="ECO:0007669"/>
    <property type="project" value="InterPro"/>
</dbReference>
<keyword evidence="4" id="KW-0138">CF(0)</keyword>
<evidence type="ECO:0000256" key="6">
    <source>
        <dbReference type="ARBA" id="ARBA00022781"/>
    </source>
</evidence>
<evidence type="ECO:0000256" key="1">
    <source>
        <dbReference type="ARBA" id="ARBA00004141"/>
    </source>
</evidence>
<evidence type="ECO:0000256" key="3">
    <source>
        <dbReference type="ARBA" id="ARBA00022448"/>
    </source>
</evidence>